<feature type="region of interest" description="Disordered" evidence="2">
    <location>
        <begin position="196"/>
        <end position="215"/>
    </location>
</feature>
<dbReference type="GO" id="GO:0047617">
    <property type="term" value="F:fatty acyl-CoA hydrolase activity"/>
    <property type="evidence" value="ECO:0007669"/>
    <property type="project" value="InterPro"/>
</dbReference>
<dbReference type="InterPro" id="IPR039298">
    <property type="entry name" value="ACOT13"/>
</dbReference>
<dbReference type="InterPro" id="IPR029069">
    <property type="entry name" value="HotDog_dom_sf"/>
</dbReference>
<dbReference type="SUPFAM" id="SSF54637">
    <property type="entry name" value="Thioesterase/thiol ester dehydrase-isomerase"/>
    <property type="match status" value="1"/>
</dbReference>
<gene>
    <name evidence="3" type="ORF">D9758_004298</name>
</gene>
<dbReference type="Gene3D" id="3.10.129.10">
    <property type="entry name" value="Hotdog Thioesterase"/>
    <property type="match status" value="1"/>
</dbReference>
<dbReference type="CDD" id="cd03443">
    <property type="entry name" value="PaaI_thioesterase"/>
    <property type="match status" value="1"/>
</dbReference>
<evidence type="ECO:0000313" key="3">
    <source>
        <dbReference type="EMBL" id="KAF5371138.1"/>
    </source>
</evidence>
<feature type="compositionally biased region" description="Low complexity" evidence="2">
    <location>
        <begin position="11"/>
        <end position="21"/>
    </location>
</feature>
<reference evidence="3 4" key="1">
    <citation type="journal article" date="2020" name="ISME J.">
        <title>Uncovering the hidden diversity of litter-decomposition mechanisms in mushroom-forming fungi.</title>
        <authorList>
            <person name="Floudas D."/>
            <person name="Bentzer J."/>
            <person name="Ahren D."/>
            <person name="Johansson T."/>
            <person name="Persson P."/>
            <person name="Tunlid A."/>
        </authorList>
    </citation>
    <scope>NUCLEOTIDE SEQUENCE [LARGE SCALE GENOMIC DNA]</scope>
    <source>
        <strain evidence="3 4">CBS 291.85</strain>
    </source>
</reference>
<evidence type="ECO:0000256" key="1">
    <source>
        <dbReference type="ARBA" id="ARBA00022801"/>
    </source>
</evidence>
<keyword evidence="1" id="KW-0378">Hydrolase</keyword>
<comment type="caution">
    <text evidence="3">The sequence shown here is derived from an EMBL/GenBank/DDBJ whole genome shotgun (WGS) entry which is preliminary data.</text>
</comment>
<dbReference type="Proteomes" id="UP000559256">
    <property type="component" value="Unassembled WGS sequence"/>
</dbReference>
<evidence type="ECO:0008006" key="5">
    <source>
        <dbReference type="Google" id="ProtNLM"/>
    </source>
</evidence>
<feature type="compositionally biased region" description="Polar residues" evidence="2">
    <location>
        <begin position="196"/>
        <end position="205"/>
    </location>
</feature>
<dbReference type="AlphaFoldDB" id="A0A8H5LVK4"/>
<keyword evidence="4" id="KW-1185">Reference proteome</keyword>
<evidence type="ECO:0000256" key="2">
    <source>
        <dbReference type="SAM" id="MobiDB-lite"/>
    </source>
</evidence>
<dbReference type="OrthoDB" id="2831072at2759"/>
<feature type="compositionally biased region" description="Polar residues" evidence="2">
    <location>
        <begin position="1"/>
        <end position="10"/>
    </location>
</feature>
<dbReference type="PANTHER" id="PTHR21660">
    <property type="entry name" value="THIOESTERASE SUPERFAMILY MEMBER-RELATED"/>
    <property type="match status" value="1"/>
</dbReference>
<dbReference type="EMBL" id="JAACJM010000009">
    <property type="protein sequence ID" value="KAF5371138.1"/>
    <property type="molecule type" value="Genomic_DNA"/>
</dbReference>
<protein>
    <recommendedName>
        <fullName evidence="5">Thioesterase domain-containing protein</fullName>
    </recommendedName>
</protein>
<name>A0A8H5LVK4_9AGAR</name>
<accession>A0A8H5LVK4</accession>
<evidence type="ECO:0000313" key="4">
    <source>
        <dbReference type="Proteomes" id="UP000559256"/>
    </source>
</evidence>
<sequence length="215" mass="22873">MSTTNSNQNKLPSHSPSLVLPSFPPIPGPSLDVTGIRGNVSDQSKRLALNIFSHFIGAKEQSFGAEVGQRLKLVEMNVWVRNGKASQAQTVFEITVQKDMCNIFGTLHGACATYIVDPCSVSALVVLGAAMGIDGTGVSQSMNLIWHQPAQMGTKLRVVSTSVYIEGRIRTSRCELWGVNDDKLYVSAVHSTVNPNGPGSRTSAGGSRMAAGSKL</sequence>
<feature type="region of interest" description="Disordered" evidence="2">
    <location>
        <begin position="1"/>
        <end position="21"/>
    </location>
</feature>
<organism evidence="3 4">
    <name type="scientific">Tetrapyrgos nigripes</name>
    <dbReference type="NCBI Taxonomy" id="182062"/>
    <lineage>
        <taxon>Eukaryota</taxon>
        <taxon>Fungi</taxon>
        <taxon>Dikarya</taxon>
        <taxon>Basidiomycota</taxon>
        <taxon>Agaricomycotina</taxon>
        <taxon>Agaricomycetes</taxon>
        <taxon>Agaricomycetidae</taxon>
        <taxon>Agaricales</taxon>
        <taxon>Marasmiineae</taxon>
        <taxon>Marasmiaceae</taxon>
        <taxon>Tetrapyrgos</taxon>
    </lineage>
</organism>
<proteinExistence type="predicted"/>
<dbReference type="PANTHER" id="PTHR21660:SF1">
    <property type="entry name" value="ACYL-COENZYME A THIOESTERASE 13"/>
    <property type="match status" value="1"/>
</dbReference>